<dbReference type="EMBL" id="NIVC01000104">
    <property type="protein sequence ID" value="PAA90700.1"/>
    <property type="molecule type" value="Genomic_DNA"/>
</dbReference>
<keyword evidence="6 9" id="KW-1133">Transmembrane helix</keyword>
<evidence type="ECO:0000313" key="12">
    <source>
        <dbReference type="EMBL" id="PAA90700.1"/>
    </source>
</evidence>
<feature type="transmembrane region" description="Helical" evidence="9">
    <location>
        <begin position="262"/>
        <end position="281"/>
    </location>
</feature>
<evidence type="ECO:0000256" key="2">
    <source>
        <dbReference type="ARBA" id="ARBA00004141"/>
    </source>
</evidence>
<feature type="transmembrane region" description="Helical" evidence="9">
    <location>
        <begin position="235"/>
        <end position="256"/>
    </location>
</feature>
<feature type="compositionally biased region" description="Acidic residues" evidence="8">
    <location>
        <begin position="64"/>
        <end position="76"/>
    </location>
</feature>
<name>A0A267GXD9_9PLAT</name>
<dbReference type="AlphaFoldDB" id="A0A267GXD9"/>
<dbReference type="OrthoDB" id="4142200at2759"/>
<comment type="similarity">
    <text evidence="3">Belongs to the major facilitator superfamily. Sugar transporter (TC 2.A.1.1) family. Glucose transporter subfamily.</text>
</comment>
<evidence type="ECO:0000256" key="3">
    <source>
        <dbReference type="ARBA" id="ARBA00007004"/>
    </source>
</evidence>
<feature type="domain" description="Major facilitator superfamily (MFS) profile" evidence="10">
    <location>
        <begin position="110"/>
        <end position="582"/>
    </location>
</feature>
<dbReference type="PROSITE" id="PS00216">
    <property type="entry name" value="SUGAR_TRANSPORT_1"/>
    <property type="match status" value="2"/>
</dbReference>
<keyword evidence="4" id="KW-0813">Transport</keyword>
<feature type="region of interest" description="Disordered" evidence="8">
    <location>
        <begin position="47"/>
        <end position="76"/>
    </location>
</feature>
<evidence type="ECO:0000256" key="7">
    <source>
        <dbReference type="ARBA" id="ARBA00023136"/>
    </source>
</evidence>
<organism evidence="12 13">
    <name type="scientific">Macrostomum lignano</name>
    <dbReference type="NCBI Taxonomy" id="282301"/>
    <lineage>
        <taxon>Eukaryota</taxon>
        <taxon>Metazoa</taxon>
        <taxon>Spiralia</taxon>
        <taxon>Lophotrochozoa</taxon>
        <taxon>Platyhelminthes</taxon>
        <taxon>Rhabditophora</taxon>
        <taxon>Macrostomorpha</taxon>
        <taxon>Macrostomida</taxon>
        <taxon>Macrostomidae</taxon>
        <taxon>Macrostomum</taxon>
    </lineage>
</organism>
<feature type="transmembrane region" description="Helical" evidence="9">
    <location>
        <begin position="389"/>
        <end position="408"/>
    </location>
</feature>
<keyword evidence="7 9" id="KW-0472">Membrane</keyword>
<dbReference type="SUPFAM" id="SSF103473">
    <property type="entry name" value="MFS general substrate transporter"/>
    <property type="match status" value="1"/>
</dbReference>
<dbReference type="InterPro" id="IPR020846">
    <property type="entry name" value="MFS_dom"/>
</dbReference>
<feature type="transmembrane region" description="Helical" evidence="9">
    <location>
        <begin position="415"/>
        <end position="437"/>
    </location>
</feature>
<dbReference type="STRING" id="282301.A0A267GXD9"/>
<feature type="transmembrane region" description="Helical" evidence="9">
    <location>
        <begin position="148"/>
        <end position="167"/>
    </location>
</feature>
<dbReference type="InterPro" id="IPR005828">
    <property type="entry name" value="MFS_sugar_transport-like"/>
</dbReference>
<evidence type="ECO:0000256" key="4">
    <source>
        <dbReference type="ARBA" id="ARBA00022448"/>
    </source>
</evidence>
<dbReference type="GO" id="GO:0016020">
    <property type="term" value="C:membrane"/>
    <property type="evidence" value="ECO:0007669"/>
    <property type="project" value="UniProtKB-SubCell"/>
</dbReference>
<dbReference type="GO" id="GO:0022857">
    <property type="term" value="F:transmembrane transporter activity"/>
    <property type="evidence" value="ECO:0007669"/>
    <property type="project" value="InterPro"/>
</dbReference>
<accession>A0A267GXD9</accession>
<keyword evidence="13" id="KW-1185">Reference proteome</keyword>
<dbReference type="InterPro" id="IPR050820">
    <property type="entry name" value="MFS_Sugar_Transporter"/>
</dbReference>
<evidence type="ECO:0000313" key="11">
    <source>
        <dbReference type="EMBL" id="PAA90169.1"/>
    </source>
</evidence>
<keyword evidence="5 9" id="KW-0812">Transmembrane</keyword>
<evidence type="ECO:0000256" key="6">
    <source>
        <dbReference type="ARBA" id="ARBA00022989"/>
    </source>
</evidence>
<dbReference type="Pfam" id="PF00083">
    <property type="entry name" value="Sugar_tr"/>
    <property type="match status" value="2"/>
</dbReference>
<dbReference type="PRINTS" id="PR00171">
    <property type="entry name" value="SUGRTRNSPORT"/>
</dbReference>
<dbReference type="PANTHER" id="PTHR48023:SF4">
    <property type="entry name" value="D-XYLOSE-PROTON SYMPORTER-LIKE 2"/>
    <property type="match status" value="1"/>
</dbReference>
<protein>
    <recommendedName>
        <fullName evidence="10">Major facilitator superfamily (MFS) profile domain-containing protein</fullName>
    </recommendedName>
</protein>
<proteinExistence type="inferred from homology"/>
<dbReference type="InterPro" id="IPR005829">
    <property type="entry name" value="Sugar_transporter_CS"/>
</dbReference>
<evidence type="ECO:0000256" key="5">
    <source>
        <dbReference type="ARBA" id="ARBA00022692"/>
    </source>
</evidence>
<evidence type="ECO:0000313" key="13">
    <source>
        <dbReference type="Proteomes" id="UP000215902"/>
    </source>
</evidence>
<dbReference type="EMBL" id="NIVC01000126">
    <property type="protein sequence ID" value="PAA90169.1"/>
    <property type="molecule type" value="Genomic_DNA"/>
</dbReference>
<dbReference type="PANTHER" id="PTHR48023">
    <property type="entry name" value="D-XYLOSE-PROTON SYMPORTER-LIKE 2"/>
    <property type="match status" value="1"/>
</dbReference>
<dbReference type="GO" id="GO:1904659">
    <property type="term" value="P:D-glucose transmembrane transport"/>
    <property type="evidence" value="ECO:0007669"/>
    <property type="project" value="TreeGrafter"/>
</dbReference>
<reference evidence="12 13" key="1">
    <citation type="submission" date="2017-06" db="EMBL/GenBank/DDBJ databases">
        <title>A platform for efficient transgenesis in Macrostomum lignano, a flatworm model organism for stem cell research.</title>
        <authorList>
            <person name="Berezikov E."/>
        </authorList>
    </citation>
    <scope>NUCLEOTIDE SEQUENCE [LARGE SCALE GENOMIC DNA]</scope>
    <source>
        <strain evidence="12">DV1</strain>
        <tissue evidence="12">Whole organism</tissue>
    </source>
</reference>
<feature type="transmembrane region" description="Helical" evidence="9">
    <location>
        <begin position="179"/>
        <end position="199"/>
    </location>
</feature>
<evidence type="ECO:0000259" key="10">
    <source>
        <dbReference type="PROSITE" id="PS50850"/>
    </source>
</evidence>
<feature type="transmembrane region" description="Helical" evidence="9">
    <location>
        <begin position="560"/>
        <end position="578"/>
    </location>
</feature>
<evidence type="ECO:0000256" key="1">
    <source>
        <dbReference type="ARBA" id="ARBA00000618"/>
    </source>
</evidence>
<evidence type="ECO:0000256" key="8">
    <source>
        <dbReference type="SAM" id="MobiDB-lite"/>
    </source>
</evidence>
<feature type="transmembrane region" description="Helical" evidence="9">
    <location>
        <begin position="528"/>
        <end position="554"/>
    </location>
</feature>
<feature type="transmembrane region" description="Helical" evidence="9">
    <location>
        <begin position="106"/>
        <end position="128"/>
    </location>
</feature>
<evidence type="ECO:0000256" key="9">
    <source>
        <dbReference type="SAM" id="Phobius"/>
    </source>
</evidence>
<feature type="transmembrane region" description="Helical" evidence="9">
    <location>
        <begin position="491"/>
        <end position="516"/>
    </location>
</feature>
<feature type="non-terminal residue" evidence="12">
    <location>
        <position position="1"/>
    </location>
</feature>
<dbReference type="InterPro" id="IPR036259">
    <property type="entry name" value="MFS_trans_sf"/>
</dbReference>
<feature type="transmembrane region" description="Helical" evidence="9">
    <location>
        <begin position="348"/>
        <end position="369"/>
    </location>
</feature>
<dbReference type="Proteomes" id="UP000215902">
    <property type="component" value="Unassembled WGS sequence"/>
</dbReference>
<comment type="caution">
    <text evidence="12">The sequence shown here is derived from an EMBL/GenBank/DDBJ whole genome shotgun (WGS) entry which is preliminary data.</text>
</comment>
<comment type="subcellular location">
    <subcellularLocation>
        <location evidence="2">Membrane</location>
        <topology evidence="2">Multi-pass membrane protein</topology>
    </subcellularLocation>
</comment>
<dbReference type="PROSITE" id="PS50850">
    <property type="entry name" value="MFS"/>
    <property type="match status" value="1"/>
</dbReference>
<comment type="catalytic activity">
    <reaction evidence="1">
        <text>D-glucose(out) = D-glucose(in)</text>
        <dbReference type="Rhea" id="RHEA:60376"/>
        <dbReference type="ChEBI" id="CHEBI:4167"/>
    </reaction>
</comment>
<gene>
    <name evidence="12" type="ORF">BOX15_Mlig011434g1</name>
    <name evidence="11" type="ORF">BOX15_Mlig018927g1</name>
</gene>
<sequence length="651" mass="68003">LQLSTSGAGGYHADSSGFSLSYEDDGSVRFGYDAHSEPEDALMLDASTSLSGGSRRPIGGEVDNINDDDNDDDDDDEEDGCCDGKCTFLCKKLRCRCCCHPSGNSLLAVTGVSALLGGLTFGYDLGVIGDALLALRPQFRLTCPEQELIVSALPLGAFAGSLLVSPLMDRYGRRRILRANCALLIGASAALTAAPSLWLLLAGRLLLGVGVAVCATGECLYASEVAAPKRRGALVSANELGITLGLLLAYASGYLLLPNWRLLFALPGLLALLQLACLQPLPPSPRYLLAMGRRPQAEAVLKRLRRGQIDADIVGELLGIERAVRLESGRRVADLIRSDAYGGYRRRFLIGCCLVLLQQLSGQSCLLYYAPTVLMSVGFRTSKEQTLAAMGVGAVKVLSCIVSLALVDRVGRRRILIAGSAVMAAALAVFSIITAVAEQSFKRSSGSNYTIGICLESTIDLNSNSSSAHSNDTLSSGSVFDNLSDTTPGGFFALATLLVFVAAYSASFGPVVWLVLSEIFPASLRARAVGACSSLNWLAGLATSVSFLSLLQGIGAPGTFGLYCGVCCLAVAFSAALVPETSGKSLERIGREFERSRSGGRSGGGGGISGIARLRRWLSATAAAGGSGDGTADGRAGDGRQQLLLVPVVED</sequence>
<dbReference type="InterPro" id="IPR003663">
    <property type="entry name" value="Sugar/inositol_transpt"/>
</dbReference>
<dbReference type="Gene3D" id="1.20.1250.20">
    <property type="entry name" value="MFS general substrate transporter like domains"/>
    <property type="match status" value="2"/>
</dbReference>
<feature type="transmembrane region" description="Helical" evidence="9">
    <location>
        <begin position="205"/>
        <end position="223"/>
    </location>
</feature>